<accession>A0A0R1HM66</accession>
<feature type="region of interest" description="Disordered" evidence="1">
    <location>
        <begin position="227"/>
        <end position="297"/>
    </location>
</feature>
<feature type="compositionally biased region" description="Polar residues" evidence="1">
    <location>
        <begin position="282"/>
        <end position="296"/>
    </location>
</feature>
<feature type="region of interest" description="Disordered" evidence="1">
    <location>
        <begin position="399"/>
        <end position="418"/>
    </location>
</feature>
<comment type="caution">
    <text evidence="2">The sequence shown here is derived from an EMBL/GenBank/DDBJ whole genome shotgun (WGS) entry which is preliminary data.</text>
</comment>
<proteinExistence type="predicted"/>
<evidence type="ECO:0000313" key="2">
    <source>
        <dbReference type="EMBL" id="KRK47664.1"/>
    </source>
</evidence>
<feature type="compositionally biased region" description="Low complexity" evidence="1">
    <location>
        <begin position="321"/>
        <end position="335"/>
    </location>
</feature>
<protein>
    <submittedName>
        <fullName evidence="2">Uncharacterized protein</fullName>
    </submittedName>
</protein>
<dbReference type="AlphaFoldDB" id="A0A0R1HM66"/>
<feature type="region of interest" description="Disordered" evidence="1">
    <location>
        <begin position="367"/>
        <end position="389"/>
    </location>
</feature>
<evidence type="ECO:0000313" key="3">
    <source>
        <dbReference type="Proteomes" id="UP000050911"/>
    </source>
</evidence>
<sequence length="418" mass="44056">MPPIPPERTAAIKTVTSPMINQTMRLIANGTTTNTKVLMVSKITKPMFNREPPIRSNPANHENGLRLRASTITSTPMIKAAMTGMASKPITAMAVIAWNNAFNGLIQLTNEPMKNKIANGTLMRPKPKNKIGLVTAVYAEITKPTASAIGFTAKTNKIGAKNQISSAESKKPKINSGIAKSNTPMMIGNAIGRRFNIAIPKAMAPKIRAITIGIINNAAARPSKINGKSTAPIANNGNKISGNTRPNNPPSKLARVFKPSSVTNETPKAKAKAPNRLPNIPSKANGNPIKSDTKPSGTVIRFKPGINAVNRPIKIAGTITSANKPKNSGKPPNNSVAKNAKPPMSSEGKILSKNAFNKCNGINKIPSTGTASVTTSSTSLATQPNNKPRINAPAMVAIPASRPPPIAKIQSKRTGTNI</sequence>
<feature type="compositionally biased region" description="Polar residues" evidence="1">
    <location>
        <begin position="227"/>
        <end position="246"/>
    </location>
</feature>
<feature type="compositionally biased region" description="Low complexity" evidence="1">
    <location>
        <begin position="367"/>
        <end position="379"/>
    </location>
</feature>
<organism evidence="2 3">
    <name type="scientific">Secundilactobacillus kimchicus JCM 15530</name>
    <dbReference type="NCBI Taxonomy" id="1302272"/>
    <lineage>
        <taxon>Bacteria</taxon>
        <taxon>Bacillati</taxon>
        <taxon>Bacillota</taxon>
        <taxon>Bacilli</taxon>
        <taxon>Lactobacillales</taxon>
        <taxon>Lactobacillaceae</taxon>
        <taxon>Secundilactobacillus</taxon>
    </lineage>
</organism>
<feature type="region of interest" description="Disordered" evidence="1">
    <location>
        <begin position="320"/>
        <end position="348"/>
    </location>
</feature>
<dbReference type="EMBL" id="AZCX01000007">
    <property type="protein sequence ID" value="KRK47664.1"/>
    <property type="molecule type" value="Genomic_DNA"/>
</dbReference>
<evidence type="ECO:0000256" key="1">
    <source>
        <dbReference type="SAM" id="MobiDB-lite"/>
    </source>
</evidence>
<dbReference type="Proteomes" id="UP000050911">
    <property type="component" value="Unassembled WGS sequence"/>
</dbReference>
<reference evidence="2 3" key="1">
    <citation type="journal article" date="2015" name="Genome Announc.">
        <title>Expanding the biotechnology potential of lactobacilli through comparative genomics of 213 strains and associated genera.</title>
        <authorList>
            <person name="Sun Z."/>
            <person name="Harris H.M."/>
            <person name="McCann A."/>
            <person name="Guo C."/>
            <person name="Argimon S."/>
            <person name="Zhang W."/>
            <person name="Yang X."/>
            <person name="Jeffery I.B."/>
            <person name="Cooney J.C."/>
            <person name="Kagawa T.F."/>
            <person name="Liu W."/>
            <person name="Song Y."/>
            <person name="Salvetti E."/>
            <person name="Wrobel A."/>
            <person name="Rasinkangas P."/>
            <person name="Parkhill J."/>
            <person name="Rea M.C."/>
            <person name="O'Sullivan O."/>
            <person name="Ritari J."/>
            <person name="Douillard F.P."/>
            <person name="Paul Ross R."/>
            <person name="Yang R."/>
            <person name="Briner A.E."/>
            <person name="Felis G.E."/>
            <person name="de Vos W.M."/>
            <person name="Barrangou R."/>
            <person name="Klaenhammer T.R."/>
            <person name="Caufield P.W."/>
            <person name="Cui Y."/>
            <person name="Zhang H."/>
            <person name="O'Toole P.W."/>
        </authorList>
    </citation>
    <scope>NUCLEOTIDE SEQUENCE [LARGE SCALE GENOMIC DNA]</scope>
    <source>
        <strain evidence="2 3">JCM 15530</strain>
    </source>
</reference>
<keyword evidence="3" id="KW-1185">Reference proteome</keyword>
<name>A0A0R1HM66_9LACO</name>
<gene>
    <name evidence="2" type="ORF">FC96_GL002389</name>
</gene>